<proteinExistence type="inferred from homology"/>
<reference evidence="10" key="1">
    <citation type="submission" date="2021-10" db="EMBL/GenBank/DDBJ databases">
        <title>Anaerobic single-cell dispensing facilitates the cultivation of human gut bacteria.</title>
        <authorList>
            <person name="Afrizal A."/>
        </authorList>
    </citation>
    <scope>NUCLEOTIDE SEQUENCE</scope>
    <source>
        <strain evidence="10">CLA-AA-H215</strain>
    </source>
</reference>
<dbReference type="InterPro" id="IPR029069">
    <property type="entry name" value="HotDog_dom_sf"/>
</dbReference>
<evidence type="ECO:0000259" key="8">
    <source>
        <dbReference type="Pfam" id="PF01643"/>
    </source>
</evidence>
<evidence type="ECO:0000256" key="1">
    <source>
        <dbReference type="ARBA" id="ARBA00006500"/>
    </source>
</evidence>
<dbReference type="RefSeq" id="WP_308453278.1">
    <property type="nucleotide sequence ID" value="NZ_JAJEQR010000014.1"/>
</dbReference>
<keyword evidence="5" id="KW-0809">Transit peptide</keyword>
<dbReference type="GO" id="GO:0000036">
    <property type="term" value="F:acyl carrier activity"/>
    <property type="evidence" value="ECO:0007669"/>
    <property type="project" value="TreeGrafter"/>
</dbReference>
<organism evidence="10 11">
    <name type="scientific">Hominifimenecus microfluidus</name>
    <dbReference type="NCBI Taxonomy" id="2885348"/>
    <lineage>
        <taxon>Bacteria</taxon>
        <taxon>Bacillati</taxon>
        <taxon>Bacillota</taxon>
        <taxon>Clostridia</taxon>
        <taxon>Lachnospirales</taxon>
        <taxon>Lachnospiraceae</taxon>
        <taxon>Hominifimenecus</taxon>
    </lineage>
</organism>
<keyword evidence="3" id="KW-0378">Hydrolase</keyword>
<dbReference type="InterPro" id="IPR002864">
    <property type="entry name" value="Acyl-ACP_thioesterase_NHD"/>
</dbReference>
<dbReference type="Pfam" id="PF20791">
    <property type="entry name" value="Acyl-ACP_TE_C"/>
    <property type="match status" value="1"/>
</dbReference>
<feature type="domain" description="Acyl-ACP thioesterase N-terminal hotdog" evidence="8">
    <location>
        <begin position="2"/>
        <end position="122"/>
    </location>
</feature>
<sequence length="238" mass="27574">MYEMKARIRYSEVGVDGKLMLSTLVNYFQDCSTFQSEDLGVGVQHLKEQHGAWLMNFWQIQVSRYPELCEEVKVITIPYEFDRFYGKRNFAMLDASGRYLAKANSLWFYFDTERARPVRVPQCEKDAYGTEERLDMNYTEERKLVLPEQMEALAPFPVQRVHLDTNGHVNNGQYVRMAEEFLPADDAIRELRVEYRTAAHLGDTIYPRRGTVTDGDGAWTVLALCDADGQPYVTLKVQ</sequence>
<keyword evidence="7" id="KW-0275">Fatty acid biosynthesis</keyword>
<dbReference type="Pfam" id="PF01643">
    <property type="entry name" value="Acyl-ACP_TE"/>
    <property type="match status" value="1"/>
</dbReference>
<dbReference type="SUPFAM" id="SSF54637">
    <property type="entry name" value="Thioesterase/thiol ester dehydrase-isomerase"/>
    <property type="match status" value="2"/>
</dbReference>
<comment type="similarity">
    <text evidence="1">Belongs to the acyl-ACP thioesterase family.</text>
</comment>
<gene>
    <name evidence="10" type="ORF">LKD81_06455</name>
</gene>
<keyword evidence="11" id="KW-1185">Reference proteome</keyword>
<evidence type="ECO:0000313" key="11">
    <source>
        <dbReference type="Proteomes" id="UP001198182"/>
    </source>
</evidence>
<dbReference type="GO" id="GO:0016297">
    <property type="term" value="F:fatty acyl-[ACP] hydrolase activity"/>
    <property type="evidence" value="ECO:0007669"/>
    <property type="project" value="InterPro"/>
</dbReference>
<comment type="caution">
    <text evidence="10">The sequence shown here is derived from an EMBL/GenBank/DDBJ whole genome shotgun (WGS) entry which is preliminary data.</text>
</comment>
<dbReference type="CDD" id="cd00586">
    <property type="entry name" value="4HBT"/>
    <property type="match status" value="1"/>
</dbReference>
<keyword evidence="6" id="KW-0443">Lipid metabolism</keyword>
<evidence type="ECO:0000256" key="7">
    <source>
        <dbReference type="ARBA" id="ARBA00023160"/>
    </source>
</evidence>
<evidence type="ECO:0000256" key="3">
    <source>
        <dbReference type="ARBA" id="ARBA00022801"/>
    </source>
</evidence>
<dbReference type="AlphaFoldDB" id="A0AAE3E8U6"/>
<evidence type="ECO:0000256" key="6">
    <source>
        <dbReference type="ARBA" id="ARBA00023098"/>
    </source>
</evidence>
<dbReference type="InterPro" id="IPR045023">
    <property type="entry name" value="FATA/B"/>
</dbReference>
<dbReference type="EMBL" id="JAJEQR010000014">
    <property type="protein sequence ID" value="MCC2230642.1"/>
    <property type="molecule type" value="Genomic_DNA"/>
</dbReference>
<dbReference type="InterPro" id="IPR049427">
    <property type="entry name" value="Acyl-ACP_TE_C"/>
</dbReference>
<evidence type="ECO:0000313" key="10">
    <source>
        <dbReference type="EMBL" id="MCC2230642.1"/>
    </source>
</evidence>
<evidence type="ECO:0000256" key="5">
    <source>
        <dbReference type="ARBA" id="ARBA00022946"/>
    </source>
</evidence>
<evidence type="ECO:0000259" key="9">
    <source>
        <dbReference type="Pfam" id="PF20791"/>
    </source>
</evidence>
<dbReference type="Gene3D" id="3.10.129.10">
    <property type="entry name" value="Hotdog Thioesterase"/>
    <property type="match status" value="1"/>
</dbReference>
<evidence type="ECO:0000256" key="4">
    <source>
        <dbReference type="ARBA" id="ARBA00022832"/>
    </source>
</evidence>
<evidence type="ECO:0000256" key="2">
    <source>
        <dbReference type="ARBA" id="ARBA00022516"/>
    </source>
</evidence>
<keyword evidence="4" id="KW-0276">Fatty acid metabolism</keyword>
<protein>
    <submittedName>
        <fullName evidence="10">Acyl-[acyl-carrier-protein] thioesterase</fullName>
    </submittedName>
</protein>
<name>A0AAE3E8U6_9FIRM</name>
<dbReference type="PANTHER" id="PTHR31727:SF6">
    <property type="entry name" value="OLEOYL-ACYL CARRIER PROTEIN THIOESTERASE 1, CHLOROPLASTIC"/>
    <property type="match status" value="1"/>
</dbReference>
<feature type="domain" description="Acyl-ACP thioesterase-like C-terminal" evidence="9">
    <location>
        <begin position="154"/>
        <end position="205"/>
    </location>
</feature>
<accession>A0AAE3E8U6</accession>
<dbReference type="Proteomes" id="UP001198182">
    <property type="component" value="Unassembled WGS sequence"/>
</dbReference>
<keyword evidence="2" id="KW-0444">Lipid biosynthesis</keyword>
<dbReference type="PANTHER" id="PTHR31727">
    <property type="entry name" value="OLEOYL-ACYL CARRIER PROTEIN THIOESTERASE 1, CHLOROPLASTIC"/>
    <property type="match status" value="1"/>
</dbReference>